<keyword evidence="13" id="KW-1185">Reference proteome</keyword>
<dbReference type="Proteomes" id="UP001566132">
    <property type="component" value="Unassembled WGS sequence"/>
</dbReference>
<dbReference type="InterPro" id="IPR000571">
    <property type="entry name" value="Znf_CCCH"/>
</dbReference>
<dbReference type="PROSITE" id="PS50103">
    <property type="entry name" value="ZF_C3H1"/>
    <property type="match status" value="1"/>
</dbReference>
<evidence type="ECO:0000256" key="4">
    <source>
        <dbReference type="ARBA" id="ARBA00022723"/>
    </source>
</evidence>
<feature type="compositionally biased region" description="Polar residues" evidence="10">
    <location>
        <begin position="115"/>
        <end position="124"/>
    </location>
</feature>
<evidence type="ECO:0000313" key="13">
    <source>
        <dbReference type="Proteomes" id="UP001566132"/>
    </source>
</evidence>
<dbReference type="InterPro" id="IPR040366">
    <property type="entry name" value="Nab2/ZC3H14"/>
</dbReference>
<comment type="similarity">
    <text evidence="2">Belongs to the ZC3H14 family.</text>
</comment>
<comment type="subcellular location">
    <subcellularLocation>
        <location evidence="1">Nucleus</location>
    </subcellularLocation>
</comment>
<sequence>MDSIGAEVGQKMRSAIKAKLMELDCYVDDELPDYIMVMVANRRTKSQMNEDLSLFLSNKTSIFVNWLHIVLKKLKQVTVTNPQVYKKALKRKGEAETTDVDVKVEKSQKKVKNEPPSTKSSNKLAENRKIIISSATKIENCYNGDDNFDIPLLSDVNDSVNEESLQEIEKKIRNVKNRLGLLVESDHENEDDPYRVKSESIDTEDNSLSQNRKIRILNEETVGSKESENKKNQHKRITFESSPEHPKSRLDKLDDESKNSFRNPSPERSFGKKRSVLERLGKRLGSSEKPVSRIDKSALRDHRSRSRSPLRKEILPSRLGVQSKVTVIKKPVPQEPEVEEKVVREVQSAIKVKPRVLPPNVVQPNKNLLLKAVAEAQKSVAQTPRVGKEIRHTELFTKGFIEKRKASNNVLKTVNKRQIEFSSSDEYDSEGEYIPKPIRNPARHVPSYVPSSKHRGQSISPEIMKQQIVVTLDSTDSIEPKRGPSPIVFNPPKETTGLSEKLLRSNIPDALPILRCPLPLKNKERCKYWPNCRQGDKCEFVHPSEICQTFPQCKFGSRCLFIHPKCKFGTSCTKRDCLYTHPSTGLKLSAGAAEIQNCKFFPNCNNIKCPFFHPKLCKFGKDCSNIAECTFSHQFITKSKHFSWISK</sequence>
<feature type="region of interest" description="Disordered" evidence="10">
    <location>
        <begin position="430"/>
        <end position="457"/>
    </location>
</feature>
<dbReference type="EMBL" id="JBDJPC010000004">
    <property type="protein sequence ID" value="KAL1505412.1"/>
    <property type="molecule type" value="Genomic_DNA"/>
</dbReference>
<reference evidence="12 13" key="1">
    <citation type="submission" date="2024-05" db="EMBL/GenBank/DDBJ databases">
        <title>Genetic variation in Jamaican populations of the coffee berry borer (Hypothenemus hampei).</title>
        <authorList>
            <person name="Errbii M."/>
            <person name="Myrie A."/>
        </authorList>
    </citation>
    <scope>NUCLEOTIDE SEQUENCE [LARGE SCALE GENOMIC DNA]</scope>
    <source>
        <strain evidence="12">JA-Hopewell-2020-01-JO</strain>
        <tissue evidence="12">Whole body</tissue>
    </source>
</reference>
<proteinExistence type="inferred from homology"/>
<feature type="compositionally biased region" description="Basic and acidic residues" evidence="10">
    <location>
        <begin position="290"/>
        <end position="301"/>
    </location>
</feature>
<dbReference type="PANTHER" id="PTHR14738">
    <property type="entry name" value="ZINC FINGER CCCH DOMAIN-CONTAINING PROTEIN 14"/>
    <property type="match status" value="1"/>
</dbReference>
<feature type="compositionally biased region" description="Basic and acidic residues" evidence="10">
    <location>
        <begin position="242"/>
        <end position="259"/>
    </location>
</feature>
<dbReference type="GO" id="GO:0005634">
    <property type="term" value="C:nucleus"/>
    <property type="evidence" value="ECO:0007669"/>
    <property type="project" value="UniProtKB-SubCell"/>
</dbReference>
<keyword evidence="7 9" id="KW-0862">Zinc</keyword>
<evidence type="ECO:0000313" key="12">
    <source>
        <dbReference type="EMBL" id="KAL1505412.1"/>
    </source>
</evidence>
<name>A0ABD1EWL3_HYPHA</name>
<feature type="region of interest" description="Disordered" evidence="10">
    <location>
        <begin position="106"/>
        <end position="125"/>
    </location>
</feature>
<evidence type="ECO:0000256" key="7">
    <source>
        <dbReference type="ARBA" id="ARBA00022833"/>
    </source>
</evidence>
<dbReference type="PANTHER" id="PTHR14738:SF29">
    <property type="entry name" value="ZINC FINGER CCCH DOMAIN-CONTAINING PROTEIN 14"/>
    <property type="match status" value="1"/>
</dbReference>
<organism evidence="12 13">
    <name type="scientific">Hypothenemus hampei</name>
    <name type="common">Coffee berry borer</name>
    <dbReference type="NCBI Taxonomy" id="57062"/>
    <lineage>
        <taxon>Eukaryota</taxon>
        <taxon>Metazoa</taxon>
        <taxon>Ecdysozoa</taxon>
        <taxon>Arthropoda</taxon>
        <taxon>Hexapoda</taxon>
        <taxon>Insecta</taxon>
        <taxon>Pterygota</taxon>
        <taxon>Neoptera</taxon>
        <taxon>Endopterygota</taxon>
        <taxon>Coleoptera</taxon>
        <taxon>Polyphaga</taxon>
        <taxon>Cucujiformia</taxon>
        <taxon>Curculionidae</taxon>
        <taxon>Scolytinae</taxon>
        <taxon>Hypothenemus</taxon>
    </lineage>
</organism>
<evidence type="ECO:0000256" key="6">
    <source>
        <dbReference type="ARBA" id="ARBA00022771"/>
    </source>
</evidence>
<evidence type="ECO:0000256" key="10">
    <source>
        <dbReference type="SAM" id="MobiDB-lite"/>
    </source>
</evidence>
<feature type="compositionally biased region" description="Basic and acidic residues" evidence="10">
    <location>
        <begin position="216"/>
        <end position="231"/>
    </location>
</feature>
<accession>A0ABD1EWL3</accession>
<evidence type="ECO:0000259" key="11">
    <source>
        <dbReference type="PROSITE" id="PS50103"/>
    </source>
</evidence>
<evidence type="ECO:0000256" key="5">
    <source>
        <dbReference type="ARBA" id="ARBA00022737"/>
    </source>
</evidence>
<evidence type="ECO:0000256" key="3">
    <source>
        <dbReference type="ARBA" id="ARBA00015071"/>
    </source>
</evidence>
<evidence type="ECO:0000256" key="9">
    <source>
        <dbReference type="PROSITE-ProRule" id="PRU00723"/>
    </source>
</evidence>
<keyword evidence="8" id="KW-0539">Nucleus</keyword>
<protein>
    <recommendedName>
        <fullName evidence="3">Zinc finger CCCH domain-containing protein 14</fullName>
    </recommendedName>
</protein>
<dbReference type="GO" id="GO:0008270">
    <property type="term" value="F:zinc ion binding"/>
    <property type="evidence" value="ECO:0007669"/>
    <property type="project" value="UniProtKB-KW"/>
</dbReference>
<keyword evidence="6 9" id="KW-0863">Zinc-finger</keyword>
<evidence type="ECO:0000256" key="1">
    <source>
        <dbReference type="ARBA" id="ARBA00004123"/>
    </source>
</evidence>
<evidence type="ECO:0000256" key="8">
    <source>
        <dbReference type="ARBA" id="ARBA00023242"/>
    </source>
</evidence>
<dbReference type="SMART" id="SM00356">
    <property type="entry name" value="ZnF_C3H1"/>
    <property type="match status" value="3"/>
</dbReference>
<dbReference type="Gene3D" id="1.20.1390.10">
    <property type="entry name" value="PWI domain"/>
    <property type="match status" value="1"/>
</dbReference>
<evidence type="ECO:0000256" key="2">
    <source>
        <dbReference type="ARBA" id="ARBA00008423"/>
    </source>
</evidence>
<keyword evidence="5" id="KW-0677">Repeat</keyword>
<dbReference type="Pfam" id="PF14608">
    <property type="entry name" value="zf-CCCH_2"/>
    <property type="match status" value="5"/>
</dbReference>
<keyword evidence="4 9" id="KW-0479">Metal-binding</keyword>
<dbReference type="AlphaFoldDB" id="A0ABD1EWL3"/>
<comment type="caution">
    <text evidence="12">The sequence shown here is derived from an EMBL/GenBank/DDBJ whole genome shotgun (WGS) entry which is preliminary data.</text>
</comment>
<feature type="region of interest" description="Disordered" evidence="10">
    <location>
        <begin position="184"/>
        <end position="311"/>
    </location>
</feature>
<feature type="zinc finger region" description="C3H1-type" evidence="9">
    <location>
        <begin position="520"/>
        <end position="545"/>
    </location>
</feature>
<gene>
    <name evidence="12" type="ORF">ABEB36_004984</name>
</gene>
<feature type="domain" description="C3H1-type" evidence="11">
    <location>
        <begin position="520"/>
        <end position="545"/>
    </location>
</feature>
<dbReference type="Gene3D" id="4.10.1000.30">
    <property type="match status" value="2"/>
</dbReference>